<sequence>MLALLQLWLAILVALVRISNAFPQDISTTIPAQEDDALPIEATNPANMSTTESSEGTDRKTSKGKYSPKDLNNGLCGNIALLFALTTGPKGLYAGPNALDYLTAGQTSENSRREAEIGQKWASALQAQSNDSVIVQSIPYLWPYPGDKNHLNGAAQLVKQAVDQCPDSNIVLSGHGYGARLWHEAVELDLVPNEHCANIKAVMLFGDTRDARPFPGSLHDKIKWACNPSDAICHGGFNRNGFHYEYDEYFAPAAEWVINQVSGISGPSDPHIEVDVHKMPVIGLGPGEIMTDLTMPPELMEHGYKGGVYSNSYFKSGCHMLFRFLGLEDGGIMEG</sequence>
<dbReference type="SUPFAM" id="SSF53474">
    <property type="entry name" value="alpha/beta-Hydrolases"/>
    <property type="match status" value="1"/>
</dbReference>
<accession>U4LMH5</accession>
<dbReference type="EMBL" id="HF935907">
    <property type="protein sequence ID" value="CCX32777.1"/>
    <property type="molecule type" value="Genomic_DNA"/>
</dbReference>
<dbReference type="GO" id="GO:0016052">
    <property type="term" value="P:carbohydrate catabolic process"/>
    <property type="evidence" value="ECO:0007669"/>
    <property type="project" value="TreeGrafter"/>
</dbReference>
<keyword evidence="6 8" id="KW-1015">Disulfide bond</keyword>
<feature type="disulfide bond" evidence="8">
    <location>
        <begin position="76"/>
        <end position="165"/>
    </location>
</feature>
<organism evidence="11 12">
    <name type="scientific">Pyronema omphalodes (strain CBS 100304)</name>
    <name type="common">Pyronema confluens</name>
    <dbReference type="NCBI Taxonomy" id="1076935"/>
    <lineage>
        <taxon>Eukaryota</taxon>
        <taxon>Fungi</taxon>
        <taxon>Dikarya</taxon>
        <taxon>Ascomycota</taxon>
        <taxon>Pezizomycotina</taxon>
        <taxon>Pezizomycetes</taxon>
        <taxon>Pezizales</taxon>
        <taxon>Pyronemataceae</taxon>
        <taxon>Pyronema</taxon>
    </lineage>
</organism>
<dbReference type="InterPro" id="IPR011150">
    <property type="entry name" value="Cutinase_monf"/>
</dbReference>
<evidence type="ECO:0000256" key="1">
    <source>
        <dbReference type="ARBA" id="ARBA00007534"/>
    </source>
</evidence>
<evidence type="ECO:0000256" key="10">
    <source>
        <dbReference type="SAM" id="SignalP"/>
    </source>
</evidence>
<evidence type="ECO:0000256" key="9">
    <source>
        <dbReference type="SAM" id="MobiDB-lite"/>
    </source>
</evidence>
<dbReference type="InterPro" id="IPR029058">
    <property type="entry name" value="AB_hydrolase_fold"/>
</dbReference>
<feature type="region of interest" description="Disordered" evidence="9">
    <location>
        <begin position="33"/>
        <end position="67"/>
    </location>
</feature>
<dbReference type="Pfam" id="PF01083">
    <property type="entry name" value="Cutinase"/>
    <property type="match status" value="1"/>
</dbReference>
<evidence type="ECO:0000313" key="12">
    <source>
        <dbReference type="Proteomes" id="UP000018144"/>
    </source>
</evidence>
<protein>
    <recommendedName>
        <fullName evidence="2">cutinase</fullName>
        <ecNumber evidence="2">3.1.1.74</ecNumber>
    </recommendedName>
</protein>
<gene>
    <name evidence="11" type="ORF">PCON_13628</name>
</gene>
<evidence type="ECO:0000256" key="5">
    <source>
        <dbReference type="ARBA" id="ARBA00022801"/>
    </source>
</evidence>
<dbReference type="EC" id="3.1.1.74" evidence="2"/>
<evidence type="ECO:0000256" key="4">
    <source>
        <dbReference type="ARBA" id="ARBA00022729"/>
    </source>
</evidence>
<comment type="catalytic activity">
    <reaction evidence="7">
        <text>cutin + H2O = cutin monomers.</text>
        <dbReference type="EC" id="3.1.1.74"/>
    </reaction>
</comment>
<dbReference type="SMART" id="SM01110">
    <property type="entry name" value="Cutinase"/>
    <property type="match status" value="1"/>
</dbReference>
<dbReference type="PANTHER" id="PTHR48250:SF1">
    <property type="entry name" value="CUTINASE"/>
    <property type="match status" value="1"/>
</dbReference>
<dbReference type="Proteomes" id="UP000018144">
    <property type="component" value="Unassembled WGS sequence"/>
</dbReference>
<keyword evidence="3" id="KW-0719">Serine esterase</keyword>
<dbReference type="OrthoDB" id="3225429at2759"/>
<feature type="compositionally biased region" description="Polar residues" evidence="9">
    <location>
        <begin position="44"/>
        <end position="54"/>
    </location>
</feature>
<feature type="disulfide bond" evidence="8">
    <location>
        <begin position="226"/>
        <end position="233"/>
    </location>
</feature>
<evidence type="ECO:0000256" key="2">
    <source>
        <dbReference type="ARBA" id="ARBA00013095"/>
    </source>
</evidence>
<evidence type="ECO:0000256" key="3">
    <source>
        <dbReference type="ARBA" id="ARBA00022487"/>
    </source>
</evidence>
<evidence type="ECO:0000313" key="11">
    <source>
        <dbReference type="EMBL" id="CCX32777.1"/>
    </source>
</evidence>
<evidence type="ECO:0000256" key="8">
    <source>
        <dbReference type="PIRSR" id="PIRSR611150-2"/>
    </source>
</evidence>
<dbReference type="Gene3D" id="3.40.50.1820">
    <property type="entry name" value="alpha/beta hydrolase"/>
    <property type="match status" value="1"/>
</dbReference>
<evidence type="ECO:0000256" key="7">
    <source>
        <dbReference type="ARBA" id="ARBA00034045"/>
    </source>
</evidence>
<dbReference type="GO" id="GO:0050525">
    <property type="term" value="F:cutinase activity"/>
    <property type="evidence" value="ECO:0007669"/>
    <property type="project" value="UniProtKB-EC"/>
</dbReference>
<keyword evidence="12" id="KW-1185">Reference proteome</keyword>
<dbReference type="InterPro" id="IPR000675">
    <property type="entry name" value="Cutinase/axe"/>
</dbReference>
<name>U4LMH5_PYROM</name>
<evidence type="ECO:0000256" key="6">
    <source>
        <dbReference type="ARBA" id="ARBA00023157"/>
    </source>
</evidence>
<dbReference type="PANTHER" id="PTHR48250">
    <property type="entry name" value="CUTINASE 2-RELATED"/>
    <property type="match status" value="1"/>
</dbReference>
<reference evidence="11 12" key="1">
    <citation type="journal article" date="2013" name="PLoS Genet.">
        <title>The genome and development-dependent transcriptomes of Pyronema confluens: a window into fungal evolution.</title>
        <authorList>
            <person name="Traeger S."/>
            <person name="Altegoer F."/>
            <person name="Freitag M."/>
            <person name="Gabaldon T."/>
            <person name="Kempken F."/>
            <person name="Kumar A."/>
            <person name="Marcet-Houben M."/>
            <person name="Poggeler S."/>
            <person name="Stajich J.E."/>
            <person name="Nowrousian M."/>
        </authorList>
    </citation>
    <scope>NUCLEOTIDE SEQUENCE [LARGE SCALE GENOMIC DNA]</scope>
    <source>
        <strain evidence="12">CBS 100304</strain>
        <tissue evidence="11">Vegetative mycelium</tissue>
    </source>
</reference>
<keyword evidence="5" id="KW-0378">Hydrolase</keyword>
<feature type="signal peptide" evidence="10">
    <location>
        <begin position="1"/>
        <end position="21"/>
    </location>
</feature>
<comment type="similarity">
    <text evidence="1">Belongs to the cutinase family.</text>
</comment>
<dbReference type="AlphaFoldDB" id="U4LMH5"/>
<dbReference type="GO" id="GO:0005576">
    <property type="term" value="C:extracellular region"/>
    <property type="evidence" value="ECO:0007669"/>
    <property type="project" value="InterPro"/>
</dbReference>
<proteinExistence type="inferred from homology"/>
<feature type="chain" id="PRO_5004652475" description="cutinase" evidence="10">
    <location>
        <begin position="22"/>
        <end position="335"/>
    </location>
</feature>
<keyword evidence="4 10" id="KW-0732">Signal</keyword>